<accession>A0A2P2MV94</accession>
<reference evidence="1" key="1">
    <citation type="submission" date="2018-02" db="EMBL/GenBank/DDBJ databases">
        <title>Rhizophora mucronata_Transcriptome.</title>
        <authorList>
            <person name="Meera S.P."/>
            <person name="Sreeshan A."/>
            <person name="Augustine A."/>
        </authorList>
    </citation>
    <scope>NUCLEOTIDE SEQUENCE</scope>
    <source>
        <tissue evidence="1">Leaf</tissue>
    </source>
</reference>
<evidence type="ECO:0000313" key="1">
    <source>
        <dbReference type="EMBL" id="MBX34138.1"/>
    </source>
</evidence>
<dbReference type="EMBL" id="GGEC01053654">
    <property type="protein sequence ID" value="MBX34138.1"/>
    <property type="molecule type" value="Transcribed_RNA"/>
</dbReference>
<organism evidence="1">
    <name type="scientific">Rhizophora mucronata</name>
    <name type="common">Asiatic mangrove</name>
    <dbReference type="NCBI Taxonomy" id="61149"/>
    <lineage>
        <taxon>Eukaryota</taxon>
        <taxon>Viridiplantae</taxon>
        <taxon>Streptophyta</taxon>
        <taxon>Embryophyta</taxon>
        <taxon>Tracheophyta</taxon>
        <taxon>Spermatophyta</taxon>
        <taxon>Magnoliopsida</taxon>
        <taxon>eudicotyledons</taxon>
        <taxon>Gunneridae</taxon>
        <taxon>Pentapetalae</taxon>
        <taxon>rosids</taxon>
        <taxon>fabids</taxon>
        <taxon>Malpighiales</taxon>
        <taxon>Rhizophoraceae</taxon>
        <taxon>Rhizophora</taxon>
    </lineage>
</organism>
<name>A0A2P2MV94_RHIMU</name>
<protein>
    <submittedName>
        <fullName evidence="1">Uncharacterized protein</fullName>
    </submittedName>
</protein>
<dbReference type="AlphaFoldDB" id="A0A2P2MV94"/>
<sequence length="69" mass="7892">MKGVFGPLTAQVVHWYQSCLHWWEGSSGGQVILEAQQDLILLGLQDHLMETLLRAGLFYQLLGQLQRLR</sequence>
<proteinExistence type="predicted"/>